<dbReference type="InterPro" id="IPR033347">
    <property type="entry name" value="Di19"/>
</dbReference>
<accession>A0A1D6IW21</accession>
<dbReference type="AlphaFoldDB" id="A0A1D6IW21"/>
<protein>
    <submittedName>
        <fullName evidence="4">Protein DEHYDRATION-INDUCED 19 homolog 3</fullName>
    </submittedName>
</protein>
<dbReference type="IntAct" id="A0A1D6IW21">
    <property type="interactions" value="10"/>
</dbReference>
<feature type="domain" description="Di19 C-terminal" evidence="3">
    <location>
        <begin position="141"/>
        <end position="232"/>
    </location>
</feature>
<gene>
    <name evidence="4" type="ORF">ZEAMMB73_Zm00001d023808</name>
</gene>
<evidence type="ECO:0000259" key="3">
    <source>
        <dbReference type="Pfam" id="PF14571"/>
    </source>
</evidence>
<dbReference type="EMBL" id="CM000786">
    <property type="protein sequence ID" value="AQK40146.1"/>
    <property type="molecule type" value="Genomic_DNA"/>
</dbReference>
<reference evidence="4" key="1">
    <citation type="submission" date="2015-12" db="EMBL/GenBank/DDBJ databases">
        <title>Update maize B73 reference genome by single molecule sequencing technologies.</title>
        <authorList>
            <consortium name="Maize Genome Sequencing Project"/>
            <person name="Ware D."/>
        </authorList>
    </citation>
    <scope>NUCLEOTIDE SEQUENCE</scope>
    <source>
        <tissue evidence="4">Seedling</tissue>
    </source>
</reference>
<evidence type="ECO:0000256" key="1">
    <source>
        <dbReference type="ARBA" id="ARBA00007109"/>
    </source>
</evidence>
<dbReference type="PANTHER" id="PTHR31875">
    <property type="entry name" value="PROTEIN DEHYDRATION-INDUCED 19"/>
    <property type="match status" value="1"/>
</dbReference>
<dbReference type="Pfam" id="PF14571">
    <property type="entry name" value="Di19_C"/>
    <property type="match status" value="1"/>
</dbReference>
<dbReference type="InParanoid" id="A0A1D6IW21"/>
<dbReference type="Pfam" id="PF05605">
    <property type="entry name" value="zf-Di19"/>
    <property type="match status" value="1"/>
</dbReference>
<sequence length="238" mass="26790">MDMEVYERLTAETSHYRGTRFDALIGLDEVEPSDEEEDEEEEERAAGAGAGDELLCPFCSEELDAVGLWCHMDDEHRAEVNAGVCPICTDKVDMNLIVHISSQHRGFLKIKLSYLTPEIHVQDKWRNQQGSSGVRYSTLALLKKDLHERISGSSRAAPVSTVPDPLLSSFVGSFYEVDLPKDAKKESLVETEVRSDNIEQRAAESFDEPLLPEVKEEKTRRSQFVQGLVLSLMFDDIL</sequence>
<dbReference type="InterPro" id="IPR008598">
    <property type="entry name" value="Di19_Zn-bd"/>
</dbReference>
<dbReference type="ExpressionAtlas" id="A0A1D6IW21">
    <property type="expression patterns" value="baseline and differential"/>
</dbReference>
<proteinExistence type="inferred from homology"/>
<dbReference type="InterPro" id="IPR027935">
    <property type="entry name" value="Di19_C"/>
</dbReference>
<organism evidence="4">
    <name type="scientific">Zea mays</name>
    <name type="common">Maize</name>
    <dbReference type="NCBI Taxonomy" id="4577"/>
    <lineage>
        <taxon>Eukaryota</taxon>
        <taxon>Viridiplantae</taxon>
        <taxon>Streptophyta</taxon>
        <taxon>Embryophyta</taxon>
        <taxon>Tracheophyta</taxon>
        <taxon>Spermatophyta</taxon>
        <taxon>Magnoliopsida</taxon>
        <taxon>Liliopsida</taxon>
        <taxon>Poales</taxon>
        <taxon>Poaceae</taxon>
        <taxon>PACMAD clade</taxon>
        <taxon>Panicoideae</taxon>
        <taxon>Andropogonodae</taxon>
        <taxon>Andropogoneae</taxon>
        <taxon>Tripsacinae</taxon>
        <taxon>Zea</taxon>
    </lineage>
</organism>
<name>A0A1D6IW21_MAIZE</name>
<dbReference type="PANTHER" id="PTHR31875:SF23">
    <property type="entry name" value="PROTEIN DEHYDRATION-INDUCED 19 HOMOLOG 4"/>
    <property type="match status" value="1"/>
</dbReference>
<comment type="similarity">
    <text evidence="1">Belongs to the Di19 family.</text>
</comment>
<evidence type="ECO:0000313" key="4">
    <source>
        <dbReference type="EMBL" id="AQK40146.1"/>
    </source>
</evidence>
<evidence type="ECO:0000259" key="2">
    <source>
        <dbReference type="Pfam" id="PF05605"/>
    </source>
</evidence>
<feature type="domain" description="Di19 zinc-binding" evidence="2">
    <location>
        <begin position="53"/>
        <end position="105"/>
    </location>
</feature>